<organism evidence="8 9">
    <name type="scientific">Rubrobacter marinus</name>
    <dbReference type="NCBI Taxonomy" id="2653852"/>
    <lineage>
        <taxon>Bacteria</taxon>
        <taxon>Bacillati</taxon>
        <taxon>Actinomycetota</taxon>
        <taxon>Rubrobacteria</taxon>
        <taxon>Rubrobacterales</taxon>
        <taxon>Rubrobacteraceae</taxon>
        <taxon>Rubrobacter</taxon>
    </lineage>
</organism>
<keyword evidence="2" id="KW-0732">Signal</keyword>
<dbReference type="EMBL" id="CP045121">
    <property type="protein sequence ID" value="QIN79300.1"/>
    <property type="molecule type" value="Genomic_DNA"/>
</dbReference>
<feature type="region of interest" description="Disordered" evidence="6">
    <location>
        <begin position="182"/>
        <end position="205"/>
    </location>
</feature>
<accession>A0A6G8PYP0</accession>
<dbReference type="InterPro" id="IPR036249">
    <property type="entry name" value="Thioredoxin-like_sf"/>
</dbReference>
<keyword evidence="3" id="KW-0560">Oxidoreductase</keyword>
<dbReference type="Proteomes" id="UP000502706">
    <property type="component" value="Chromosome"/>
</dbReference>
<dbReference type="Gene3D" id="3.40.30.10">
    <property type="entry name" value="Glutaredoxin"/>
    <property type="match status" value="1"/>
</dbReference>
<dbReference type="PANTHER" id="PTHR13887">
    <property type="entry name" value="GLUTATHIONE S-TRANSFERASE KAPPA"/>
    <property type="match status" value="1"/>
</dbReference>
<evidence type="ECO:0000313" key="8">
    <source>
        <dbReference type="EMBL" id="QIN79300.1"/>
    </source>
</evidence>
<evidence type="ECO:0000313" key="9">
    <source>
        <dbReference type="Proteomes" id="UP000502706"/>
    </source>
</evidence>
<protein>
    <submittedName>
        <fullName evidence="8">Thioredoxin domain-containing protein</fullName>
    </submittedName>
</protein>
<gene>
    <name evidence="8" type="ORF">GBA65_13160</name>
</gene>
<sequence length="226" mass="23960">MTRTVPPGSRRLLLALTLGTAVLVTGLLVALSQLGAGHAGSPEELYAGIPQDGTTLGEAEAPVTVSVYEDFQCPFCGRFGREVLPDVVREYVRSGEVRVESRPMAFLGEDSLEAARAALAAAEQDLYWQYHSLLFENQGAENTGYVTDALLERLARQTPGLDPGPWNDLRASGSAGSELEDVRAEAGARGVDSTPTLIVSGPGGDEVLEGARDFEEVAEAIEEARG</sequence>
<keyword evidence="9" id="KW-1185">Reference proteome</keyword>
<dbReference type="AlphaFoldDB" id="A0A6G8PYP0"/>
<evidence type="ECO:0000256" key="5">
    <source>
        <dbReference type="ARBA" id="ARBA00023284"/>
    </source>
</evidence>
<evidence type="ECO:0000256" key="6">
    <source>
        <dbReference type="SAM" id="MobiDB-lite"/>
    </source>
</evidence>
<dbReference type="InterPro" id="IPR012336">
    <property type="entry name" value="Thioredoxin-like_fold"/>
</dbReference>
<name>A0A6G8PYP0_9ACTN</name>
<reference evidence="8 9" key="1">
    <citation type="submission" date="2019-10" db="EMBL/GenBank/DDBJ databases">
        <title>Rubrobacter sp nov SCSIO 52915 isolated from a deep-sea sediment in the South China Sea.</title>
        <authorList>
            <person name="Chen R.W."/>
        </authorList>
    </citation>
    <scope>NUCLEOTIDE SEQUENCE [LARGE SCALE GENOMIC DNA]</scope>
    <source>
        <strain evidence="8 9">SCSIO 52915</strain>
    </source>
</reference>
<dbReference type="PANTHER" id="PTHR13887:SF14">
    <property type="entry name" value="DISULFIDE BOND FORMATION PROTEIN D"/>
    <property type="match status" value="1"/>
</dbReference>
<proteinExistence type="inferred from homology"/>
<evidence type="ECO:0000256" key="2">
    <source>
        <dbReference type="ARBA" id="ARBA00022729"/>
    </source>
</evidence>
<dbReference type="GO" id="GO:0016491">
    <property type="term" value="F:oxidoreductase activity"/>
    <property type="evidence" value="ECO:0007669"/>
    <property type="project" value="UniProtKB-KW"/>
</dbReference>
<evidence type="ECO:0000259" key="7">
    <source>
        <dbReference type="Pfam" id="PF13462"/>
    </source>
</evidence>
<dbReference type="Pfam" id="PF13462">
    <property type="entry name" value="Thioredoxin_4"/>
    <property type="match status" value="1"/>
</dbReference>
<feature type="domain" description="Thioredoxin-like fold" evidence="7">
    <location>
        <begin position="53"/>
        <end position="222"/>
    </location>
</feature>
<dbReference type="SUPFAM" id="SSF52833">
    <property type="entry name" value="Thioredoxin-like"/>
    <property type="match status" value="1"/>
</dbReference>
<dbReference type="KEGG" id="rmar:GBA65_13160"/>
<comment type="similarity">
    <text evidence="1">Belongs to the thioredoxin family. DsbA subfamily.</text>
</comment>
<dbReference type="RefSeq" id="WP_166396964.1">
    <property type="nucleotide sequence ID" value="NZ_CP045121.1"/>
</dbReference>
<evidence type="ECO:0000256" key="4">
    <source>
        <dbReference type="ARBA" id="ARBA00023157"/>
    </source>
</evidence>
<keyword evidence="4" id="KW-1015">Disulfide bond</keyword>
<evidence type="ECO:0000256" key="1">
    <source>
        <dbReference type="ARBA" id="ARBA00005791"/>
    </source>
</evidence>
<keyword evidence="5" id="KW-0676">Redox-active center</keyword>
<evidence type="ECO:0000256" key="3">
    <source>
        <dbReference type="ARBA" id="ARBA00023002"/>
    </source>
</evidence>